<accession>A3SKP2</accession>
<keyword evidence="5 8" id="KW-0697">Rotamase</keyword>
<keyword evidence="9" id="KW-0732">Signal</keyword>
<dbReference type="PANTHER" id="PTHR47245:SF2">
    <property type="entry name" value="PEPTIDYL-PROLYL CIS-TRANS ISOMERASE HP_0175-RELATED"/>
    <property type="match status" value="1"/>
</dbReference>
<dbReference type="Pfam" id="PF13616">
    <property type="entry name" value="Rotamase_3"/>
    <property type="match status" value="1"/>
</dbReference>
<name>A3SKP2_ROSNI</name>
<reference evidence="11 12" key="1">
    <citation type="submission" date="2005-12" db="EMBL/GenBank/DDBJ databases">
        <authorList>
            <person name="Moran M.A."/>
            <person name="Ferriera S."/>
            <person name="Johnson J."/>
            <person name="Kravitz S."/>
            <person name="Halpern A."/>
            <person name="Remington K."/>
            <person name="Beeson K."/>
            <person name="Tran B."/>
            <person name="Rogers Y.-H."/>
            <person name="Friedman R."/>
            <person name="Venter J.C."/>
        </authorList>
    </citation>
    <scope>NUCLEOTIDE SEQUENCE [LARGE SCALE GENOMIC DNA]</scope>
    <source>
        <strain evidence="12">ATCC BAA-591 / DSM 15170 / ISM</strain>
    </source>
</reference>
<dbReference type="Proteomes" id="UP000005954">
    <property type="component" value="Unassembled WGS sequence"/>
</dbReference>
<dbReference type="PROSITE" id="PS50198">
    <property type="entry name" value="PPIC_PPIASE_2"/>
    <property type="match status" value="1"/>
</dbReference>
<dbReference type="AlphaFoldDB" id="A3SKP2"/>
<dbReference type="EMBL" id="AALY01000001">
    <property type="protein sequence ID" value="EAP77923.1"/>
    <property type="molecule type" value="Genomic_DNA"/>
</dbReference>
<keyword evidence="8" id="KW-0413">Isomerase</keyword>
<evidence type="ECO:0000256" key="3">
    <source>
        <dbReference type="ARBA" id="ARBA00013194"/>
    </source>
</evidence>
<dbReference type="PANTHER" id="PTHR47245">
    <property type="entry name" value="PEPTIDYLPROLYL ISOMERASE"/>
    <property type="match status" value="1"/>
</dbReference>
<dbReference type="SUPFAM" id="SSF54534">
    <property type="entry name" value="FKBP-like"/>
    <property type="match status" value="1"/>
</dbReference>
<evidence type="ECO:0000256" key="6">
    <source>
        <dbReference type="ARBA" id="ARBA00030642"/>
    </source>
</evidence>
<evidence type="ECO:0000256" key="9">
    <source>
        <dbReference type="SAM" id="SignalP"/>
    </source>
</evidence>
<evidence type="ECO:0000259" key="10">
    <source>
        <dbReference type="PROSITE" id="PS50198"/>
    </source>
</evidence>
<evidence type="ECO:0000256" key="7">
    <source>
        <dbReference type="ARBA" id="ARBA00031484"/>
    </source>
</evidence>
<keyword evidence="12" id="KW-1185">Reference proteome</keyword>
<dbReference type="GO" id="GO:0003755">
    <property type="term" value="F:peptidyl-prolyl cis-trans isomerase activity"/>
    <property type="evidence" value="ECO:0007669"/>
    <property type="project" value="UniProtKB-KW"/>
</dbReference>
<evidence type="ECO:0000256" key="8">
    <source>
        <dbReference type="PROSITE-ProRule" id="PRU00278"/>
    </source>
</evidence>
<feature type="chain" id="PRO_5002658295" description="Parvulin-like PPIase" evidence="9">
    <location>
        <begin position="26"/>
        <end position="286"/>
    </location>
</feature>
<dbReference type="EC" id="5.2.1.8" evidence="3"/>
<organism evidence="11 12">
    <name type="scientific">Roseovarius nubinhibens (strain ATCC BAA-591 / DSM 15170 / ISM)</name>
    <dbReference type="NCBI Taxonomy" id="89187"/>
    <lineage>
        <taxon>Bacteria</taxon>
        <taxon>Pseudomonadati</taxon>
        <taxon>Pseudomonadota</taxon>
        <taxon>Alphaproteobacteria</taxon>
        <taxon>Rhodobacterales</taxon>
        <taxon>Roseobacteraceae</taxon>
        <taxon>Roseovarius</taxon>
    </lineage>
</organism>
<feature type="signal peptide" evidence="9">
    <location>
        <begin position="1"/>
        <end position="25"/>
    </location>
</feature>
<dbReference type="Gene3D" id="3.10.50.40">
    <property type="match status" value="1"/>
</dbReference>
<proteinExistence type="inferred from homology"/>
<protein>
    <recommendedName>
        <fullName evidence="4">Parvulin-like PPIase</fullName>
        <ecNumber evidence="3">5.2.1.8</ecNumber>
    </recommendedName>
    <alternativeName>
        <fullName evidence="6">Peptidyl-prolyl cis-trans isomerase plp</fullName>
    </alternativeName>
    <alternativeName>
        <fullName evidence="7">Rotamase plp</fullName>
    </alternativeName>
</protein>
<dbReference type="InterPro" id="IPR046357">
    <property type="entry name" value="PPIase_dom_sf"/>
</dbReference>
<dbReference type="OrthoDB" id="14196at2"/>
<dbReference type="InterPro" id="IPR027304">
    <property type="entry name" value="Trigger_fact/SurA_dom_sf"/>
</dbReference>
<evidence type="ECO:0000256" key="5">
    <source>
        <dbReference type="ARBA" id="ARBA00023110"/>
    </source>
</evidence>
<sequence>MLHRLRPLPLALALGLGLGAAPALAEEEAPNADTVVATVDGNEITLGHMIVLRAGLPAQLSQLPPAVLYKGILDQLIQQAIMENNFEGELSKAAKLSLENERRALIAGETINRVANVALTDEALQKVYEDTYMTAEAQTEFNAAHILVETEEEAKALIEELNGGADFSALAKEKSTGPSGPNGGELDWFAGDMMVEPFAEAVAKMEKGAISEPVQTQFGWHVIKLNDTRTKERPELEEVRAELEEVVRQQAIDAYMTDLSEGAKVDREAGDALDPEILLQTDLLEE</sequence>
<dbReference type="RefSeq" id="WP_009813324.1">
    <property type="nucleotide sequence ID" value="NZ_CH724156.1"/>
</dbReference>
<dbReference type="eggNOG" id="COG0760">
    <property type="taxonomic scope" value="Bacteria"/>
</dbReference>
<dbReference type="HOGENOM" id="CLU_034646_1_0_5"/>
<dbReference type="InterPro" id="IPR000297">
    <property type="entry name" value="PPIase_PpiC"/>
</dbReference>
<evidence type="ECO:0000256" key="1">
    <source>
        <dbReference type="ARBA" id="ARBA00000971"/>
    </source>
</evidence>
<evidence type="ECO:0000256" key="2">
    <source>
        <dbReference type="ARBA" id="ARBA00007656"/>
    </source>
</evidence>
<feature type="domain" description="PpiC" evidence="10">
    <location>
        <begin position="138"/>
        <end position="227"/>
    </location>
</feature>
<comment type="similarity">
    <text evidence="2">Belongs to the PpiC/parvulin rotamase family.</text>
</comment>
<evidence type="ECO:0000256" key="4">
    <source>
        <dbReference type="ARBA" id="ARBA00018370"/>
    </source>
</evidence>
<dbReference type="InterPro" id="IPR050245">
    <property type="entry name" value="PrsA_foldase"/>
</dbReference>
<comment type="caution">
    <text evidence="11">The sequence shown here is derived from an EMBL/GenBank/DDBJ whole genome shotgun (WGS) entry which is preliminary data.</text>
</comment>
<dbReference type="STRING" id="89187.ISM_06500"/>
<evidence type="ECO:0000313" key="11">
    <source>
        <dbReference type="EMBL" id="EAP77923.1"/>
    </source>
</evidence>
<dbReference type="SUPFAM" id="SSF109998">
    <property type="entry name" value="Triger factor/SurA peptide-binding domain-like"/>
    <property type="match status" value="1"/>
</dbReference>
<comment type="catalytic activity">
    <reaction evidence="1">
        <text>[protein]-peptidylproline (omega=180) = [protein]-peptidylproline (omega=0)</text>
        <dbReference type="Rhea" id="RHEA:16237"/>
        <dbReference type="Rhea" id="RHEA-COMP:10747"/>
        <dbReference type="Rhea" id="RHEA-COMP:10748"/>
        <dbReference type="ChEBI" id="CHEBI:83833"/>
        <dbReference type="ChEBI" id="CHEBI:83834"/>
        <dbReference type="EC" id="5.2.1.8"/>
    </reaction>
</comment>
<gene>
    <name evidence="11" type="ORF">ISM_06500</name>
</gene>
<evidence type="ECO:0000313" key="12">
    <source>
        <dbReference type="Proteomes" id="UP000005954"/>
    </source>
</evidence>